<evidence type="ECO:0000313" key="2">
    <source>
        <dbReference type="EMBL" id="OQS07229.1"/>
    </source>
</evidence>
<dbReference type="EMBL" id="JNBS01000262">
    <property type="protein sequence ID" value="OQS07229.1"/>
    <property type="molecule type" value="Genomic_DNA"/>
</dbReference>
<feature type="compositionally biased region" description="Basic and acidic residues" evidence="1">
    <location>
        <begin position="247"/>
        <end position="262"/>
    </location>
</feature>
<protein>
    <submittedName>
        <fullName evidence="2">Uncharacterized protein</fullName>
    </submittedName>
</protein>
<proteinExistence type="predicted"/>
<feature type="compositionally biased region" description="Low complexity" evidence="1">
    <location>
        <begin position="273"/>
        <end position="290"/>
    </location>
</feature>
<evidence type="ECO:0000256" key="1">
    <source>
        <dbReference type="SAM" id="MobiDB-lite"/>
    </source>
</evidence>
<feature type="region of interest" description="Disordered" evidence="1">
    <location>
        <begin position="339"/>
        <end position="362"/>
    </location>
</feature>
<dbReference type="Proteomes" id="UP000243217">
    <property type="component" value="Unassembled WGS sequence"/>
</dbReference>
<feature type="compositionally biased region" description="Polar residues" evidence="1">
    <location>
        <begin position="291"/>
        <end position="302"/>
    </location>
</feature>
<keyword evidence="3" id="KW-1185">Reference proteome</keyword>
<feature type="compositionally biased region" description="Low complexity" evidence="1">
    <location>
        <begin position="342"/>
        <end position="358"/>
    </location>
</feature>
<comment type="caution">
    <text evidence="2">The sequence shown here is derived from an EMBL/GenBank/DDBJ whole genome shotgun (WGS) entry which is preliminary data.</text>
</comment>
<feature type="region of interest" description="Disordered" evidence="1">
    <location>
        <begin position="58"/>
        <end position="148"/>
    </location>
</feature>
<accession>A0A1W0AAN0</accession>
<name>A0A1W0AAN0_9STRA</name>
<evidence type="ECO:0000313" key="3">
    <source>
        <dbReference type="Proteomes" id="UP000243217"/>
    </source>
</evidence>
<feature type="compositionally biased region" description="Polar residues" evidence="1">
    <location>
        <begin position="214"/>
        <end position="223"/>
    </location>
</feature>
<sequence length="393" mass="43519">MIRVEPESVEGPATNLLQYPTKSTRVNRLQTRHEGGAAKAGHSSRLLDFFFGPVQTQKPKLKSNVGPRVNAMDTLNNRSLSPNSRSRRGNKHVGVTQSLDRRGLSRQQTFAGHEGTRREPMADDRRRENNSAPITQNAAPYQPPTSVFATQPRNLKKAHTMEVSQFGKIKQAAAAVPQDNTEAPKVYKKASAGDAPKIYKKAGSVNMESPPRTTPRSNNQVESSPHESWDAAASRPRNKPRPTSARSDSRPPVSHDHEEEQKASMPRRKSTEGSESSFSTTTSSQSSARSHNNLPAPQYHHVSSQNTSWMDGIVDDDLTLDCLTPVSCILAQSYESHRSSLDDLSSESSLDDLSPRSSYGRETDDYEAILRKYQQEAKNPAPTTKNVLVEFEF</sequence>
<feature type="compositionally biased region" description="Basic and acidic residues" evidence="1">
    <location>
        <begin position="114"/>
        <end position="129"/>
    </location>
</feature>
<reference evidence="2 3" key="1">
    <citation type="journal article" date="2014" name="Genome Biol. Evol.">
        <title>The secreted proteins of Achlya hypogyna and Thraustotheca clavata identify the ancestral oomycete secretome and reveal gene acquisitions by horizontal gene transfer.</title>
        <authorList>
            <person name="Misner I."/>
            <person name="Blouin N."/>
            <person name="Leonard G."/>
            <person name="Richards T.A."/>
            <person name="Lane C.E."/>
        </authorList>
    </citation>
    <scope>NUCLEOTIDE SEQUENCE [LARGE SCALE GENOMIC DNA]</scope>
    <source>
        <strain evidence="2 3">ATCC 34112</strain>
    </source>
</reference>
<feature type="region of interest" description="Disordered" evidence="1">
    <location>
        <begin position="201"/>
        <end position="302"/>
    </location>
</feature>
<feature type="compositionally biased region" description="Polar residues" evidence="1">
    <location>
        <begin position="130"/>
        <end position="148"/>
    </location>
</feature>
<organism evidence="2 3">
    <name type="scientific">Thraustotheca clavata</name>
    <dbReference type="NCBI Taxonomy" id="74557"/>
    <lineage>
        <taxon>Eukaryota</taxon>
        <taxon>Sar</taxon>
        <taxon>Stramenopiles</taxon>
        <taxon>Oomycota</taxon>
        <taxon>Saprolegniomycetes</taxon>
        <taxon>Saprolegniales</taxon>
        <taxon>Achlyaceae</taxon>
        <taxon>Thraustotheca</taxon>
    </lineage>
</organism>
<dbReference type="AlphaFoldDB" id="A0A1W0AAN0"/>
<gene>
    <name evidence="2" type="ORF">THRCLA_00763</name>
</gene>
<dbReference type="OrthoDB" id="73359at2759"/>